<dbReference type="Pfam" id="PF13041">
    <property type="entry name" value="PPR_2"/>
    <property type="match status" value="1"/>
</dbReference>
<feature type="region of interest" description="Disordered" evidence="4">
    <location>
        <begin position="1"/>
        <end position="23"/>
    </location>
</feature>
<keyword evidence="2" id="KW-0677">Repeat</keyword>
<feature type="repeat" description="PPR" evidence="3">
    <location>
        <begin position="338"/>
        <end position="372"/>
    </location>
</feature>
<evidence type="ECO:0000256" key="2">
    <source>
        <dbReference type="ARBA" id="ARBA00022737"/>
    </source>
</evidence>
<feature type="repeat" description="PPR" evidence="3">
    <location>
        <begin position="153"/>
        <end position="187"/>
    </location>
</feature>
<protein>
    <recommendedName>
        <fullName evidence="7">Pentatricopeptide repeat-containing protein</fullName>
    </recommendedName>
</protein>
<feature type="repeat" description="PPR" evidence="3">
    <location>
        <begin position="421"/>
        <end position="455"/>
    </location>
</feature>
<organism evidence="5 6">
    <name type="scientific">Rubroshorea leprosula</name>
    <dbReference type="NCBI Taxonomy" id="152421"/>
    <lineage>
        <taxon>Eukaryota</taxon>
        <taxon>Viridiplantae</taxon>
        <taxon>Streptophyta</taxon>
        <taxon>Embryophyta</taxon>
        <taxon>Tracheophyta</taxon>
        <taxon>Spermatophyta</taxon>
        <taxon>Magnoliopsida</taxon>
        <taxon>eudicotyledons</taxon>
        <taxon>Gunneridae</taxon>
        <taxon>Pentapetalae</taxon>
        <taxon>rosids</taxon>
        <taxon>malvids</taxon>
        <taxon>Malvales</taxon>
        <taxon>Dipterocarpaceae</taxon>
        <taxon>Rubroshorea</taxon>
    </lineage>
</organism>
<dbReference type="Gene3D" id="1.25.40.10">
    <property type="entry name" value="Tetratricopeptide repeat domain"/>
    <property type="match status" value="4"/>
</dbReference>
<feature type="repeat" description="PPR" evidence="3">
    <location>
        <begin position="259"/>
        <end position="293"/>
    </location>
</feature>
<feature type="repeat" description="PPR" evidence="3">
    <location>
        <begin position="303"/>
        <end position="337"/>
    </location>
</feature>
<evidence type="ECO:0000256" key="3">
    <source>
        <dbReference type="PROSITE-ProRule" id="PRU00708"/>
    </source>
</evidence>
<name>A0AAV5LQU4_9ROSI</name>
<feature type="compositionally biased region" description="Polar residues" evidence="4">
    <location>
        <begin position="1"/>
        <end position="16"/>
    </location>
</feature>
<proteinExistence type="inferred from homology"/>
<dbReference type="Proteomes" id="UP001054252">
    <property type="component" value="Unassembled WGS sequence"/>
</dbReference>
<keyword evidence="6" id="KW-1185">Reference proteome</keyword>
<dbReference type="PROSITE" id="PS51375">
    <property type="entry name" value="PPR"/>
    <property type="match status" value="8"/>
</dbReference>
<evidence type="ECO:0000256" key="1">
    <source>
        <dbReference type="ARBA" id="ARBA00007626"/>
    </source>
</evidence>
<feature type="repeat" description="PPR" evidence="3">
    <location>
        <begin position="188"/>
        <end position="223"/>
    </location>
</feature>
<sequence>MTSRHISVDSSQNLNRQAHPRKPNSVSILQLNGSKEEGQLGDGSFEYLSRKGKFMLDSIVEQPLHSLNDFFDSNKFMLLEADIFSLLKALAHSGNWERALLFFEWVVLNLKSYNVKIDNQVVELMVRILGRESQHLIASKLLDVISLEDYSLDVRANMTILHLYSRTSKYKRAISVFERMEETGLFPTLVTYNVMLDVYGKMGCSWDKILGLLDEMRSNGLKFDEFTCSTVTSACEREGLLNEAKEFFAKLKSQGYVPGTITYNAMLQVFGKAGIYSEALSILKEMEGAALIGTMMHKGVMPNAVTYTTVINAHGKAREEDQALKLFDKMEESGCVPNVCTYNAMLGMLGKKSRSEEMIKILCDMKSSGFPLTALHGTHCLPCVPDRDTFNTLIGAYGRCGSEINATKMYEEMIEVGFVPCSTTYDALLNALVRRGDWKAAESIILDMKNKGFRPNETPHSLMLQCFAKGGNAKGIEKIEKKIYGGRIFPSWVLLRTLVRAKFKCGALVGMERAFQELLRRGYKPVCEDIKQVSQSLLEQLGCELMQQAICQ</sequence>
<dbReference type="NCBIfam" id="TIGR00756">
    <property type="entry name" value="PPR"/>
    <property type="match status" value="7"/>
</dbReference>
<dbReference type="PANTHER" id="PTHR47447:SF21">
    <property type="entry name" value="PENTACOTRIPEPTIDE-REPEAT REGION OF PRORP DOMAIN-CONTAINING PROTEIN"/>
    <property type="match status" value="1"/>
</dbReference>
<gene>
    <name evidence="5" type="ORF">SLEP1_g47516</name>
</gene>
<dbReference type="InterPro" id="IPR002885">
    <property type="entry name" value="PPR_rpt"/>
</dbReference>
<evidence type="ECO:0000313" key="5">
    <source>
        <dbReference type="EMBL" id="GKV39799.1"/>
    </source>
</evidence>
<dbReference type="Pfam" id="PF01535">
    <property type="entry name" value="PPR"/>
    <property type="match status" value="1"/>
</dbReference>
<accession>A0AAV5LQU4</accession>
<dbReference type="InterPro" id="IPR011990">
    <property type="entry name" value="TPR-like_helical_dom_sf"/>
</dbReference>
<reference evidence="5 6" key="1">
    <citation type="journal article" date="2021" name="Commun. Biol.">
        <title>The genome of Shorea leprosula (Dipterocarpaceae) highlights the ecological relevance of drought in aseasonal tropical rainforests.</title>
        <authorList>
            <person name="Ng K.K.S."/>
            <person name="Kobayashi M.J."/>
            <person name="Fawcett J.A."/>
            <person name="Hatakeyama M."/>
            <person name="Paape T."/>
            <person name="Ng C.H."/>
            <person name="Ang C.C."/>
            <person name="Tnah L.H."/>
            <person name="Lee C.T."/>
            <person name="Nishiyama T."/>
            <person name="Sese J."/>
            <person name="O'Brien M.J."/>
            <person name="Copetti D."/>
            <person name="Mohd Noor M.I."/>
            <person name="Ong R.C."/>
            <person name="Putra M."/>
            <person name="Sireger I.Z."/>
            <person name="Indrioko S."/>
            <person name="Kosugi Y."/>
            <person name="Izuno A."/>
            <person name="Isagi Y."/>
            <person name="Lee S.L."/>
            <person name="Shimizu K.K."/>
        </authorList>
    </citation>
    <scope>NUCLEOTIDE SEQUENCE [LARGE SCALE GENOMIC DNA]</scope>
    <source>
        <strain evidence="5">214</strain>
    </source>
</reference>
<feature type="repeat" description="PPR" evidence="3">
    <location>
        <begin position="386"/>
        <end position="420"/>
    </location>
</feature>
<dbReference type="FunFam" id="1.25.40.10:FF:000530">
    <property type="entry name" value="Pentatricopeptide repeat-containing protein At1g74850, chloroplastic"/>
    <property type="match status" value="1"/>
</dbReference>
<feature type="repeat" description="PPR" evidence="3">
    <location>
        <begin position="224"/>
        <end position="258"/>
    </location>
</feature>
<evidence type="ECO:0008006" key="7">
    <source>
        <dbReference type="Google" id="ProtNLM"/>
    </source>
</evidence>
<dbReference type="Pfam" id="PF13812">
    <property type="entry name" value="PPR_3"/>
    <property type="match status" value="3"/>
</dbReference>
<dbReference type="PANTHER" id="PTHR47447">
    <property type="entry name" value="OS03G0856100 PROTEIN"/>
    <property type="match status" value="1"/>
</dbReference>
<evidence type="ECO:0000256" key="4">
    <source>
        <dbReference type="SAM" id="MobiDB-lite"/>
    </source>
</evidence>
<dbReference type="EMBL" id="BPVZ01000136">
    <property type="protein sequence ID" value="GKV39799.1"/>
    <property type="molecule type" value="Genomic_DNA"/>
</dbReference>
<comment type="caution">
    <text evidence="5">The sequence shown here is derived from an EMBL/GenBank/DDBJ whole genome shotgun (WGS) entry which is preliminary data.</text>
</comment>
<evidence type="ECO:0000313" key="6">
    <source>
        <dbReference type="Proteomes" id="UP001054252"/>
    </source>
</evidence>
<dbReference type="AlphaFoldDB" id="A0AAV5LQU4"/>
<comment type="similarity">
    <text evidence="1">Belongs to the PPR family. P subfamily.</text>
</comment>